<reference evidence="1" key="1">
    <citation type="journal article" date="2023" name="G3 (Bethesda)">
        <title>A reference genome for the long-term kleptoplast-retaining sea slug Elysia crispata morphotype clarki.</title>
        <authorList>
            <person name="Eastman K.E."/>
            <person name="Pendleton A.L."/>
            <person name="Shaikh M.A."/>
            <person name="Suttiyut T."/>
            <person name="Ogas R."/>
            <person name="Tomko P."/>
            <person name="Gavelis G."/>
            <person name="Widhalm J.R."/>
            <person name="Wisecaver J.H."/>
        </authorList>
    </citation>
    <scope>NUCLEOTIDE SEQUENCE</scope>
    <source>
        <strain evidence="1">ECLA1</strain>
    </source>
</reference>
<sequence>MRTKFAVGGEDDCSACAGVCMLQSGQSIFQLSAVPAPRARLASIQIAALISKEHNCLVMYYRRLSSVSSFMDLRGGLQKGRDGFCVREWFRYEVGDIEMKLKQVISRFWCSKQRNTSAYIQPQRNRECEYRCNLYNHMPSDRPRWTHLTAPPDRRTKDSNQ</sequence>
<dbReference type="EMBL" id="JAWDGP010004497">
    <property type="protein sequence ID" value="KAK3763840.1"/>
    <property type="molecule type" value="Genomic_DNA"/>
</dbReference>
<organism evidence="1 2">
    <name type="scientific">Elysia crispata</name>
    <name type="common">lettuce slug</name>
    <dbReference type="NCBI Taxonomy" id="231223"/>
    <lineage>
        <taxon>Eukaryota</taxon>
        <taxon>Metazoa</taxon>
        <taxon>Spiralia</taxon>
        <taxon>Lophotrochozoa</taxon>
        <taxon>Mollusca</taxon>
        <taxon>Gastropoda</taxon>
        <taxon>Heterobranchia</taxon>
        <taxon>Euthyneura</taxon>
        <taxon>Panpulmonata</taxon>
        <taxon>Sacoglossa</taxon>
        <taxon>Placobranchoidea</taxon>
        <taxon>Plakobranchidae</taxon>
        <taxon>Elysia</taxon>
    </lineage>
</organism>
<evidence type="ECO:0000313" key="2">
    <source>
        <dbReference type="Proteomes" id="UP001283361"/>
    </source>
</evidence>
<keyword evidence="2" id="KW-1185">Reference proteome</keyword>
<proteinExistence type="predicted"/>
<accession>A0AAE0Z720</accession>
<dbReference type="AlphaFoldDB" id="A0AAE0Z720"/>
<gene>
    <name evidence="1" type="ORF">RRG08_050204</name>
</gene>
<name>A0AAE0Z720_9GAST</name>
<protein>
    <submittedName>
        <fullName evidence="1">Uncharacterized protein</fullName>
    </submittedName>
</protein>
<dbReference type="Proteomes" id="UP001283361">
    <property type="component" value="Unassembled WGS sequence"/>
</dbReference>
<evidence type="ECO:0000313" key="1">
    <source>
        <dbReference type="EMBL" id="KAK3763840.1"/>
    </source>
</evidence>
<comment type="caution">
    <text evidence="1">The sequence shown here is derived from an EMBL/GenBank/DDBJ whole genome shotgun (WGS) entry which is preliminary data.</text>
</comment>